<keyword evidence="8" id="KW-0645">Protease</keyword>
<dbReference type="RefSeq" id="WP_259806260.1">
    <property type="nucleotide sequence ID" value="NZ_CP080776.1"/>
</dbReference>
<keyword evidence="2 6" id="KW-0812">Transmembrane</keyword>
<dbReference type="GO" id="GO:0006508">
    <property type="term" value="P:proteolysis"/>
    <property type="evidence" value="ECO:0007669"/>
    <property type="project" value="UniProtKB-KW"/>
</dbReference>
<dbReference type="AlphaFoldDB" id="A0A9Q9H927"/>
<name>A0A9Q9H927_9RHOB</name>
<evidence type="ECO:0000256" key="2">
    <source>
        <dbReference type="ARBA" id="ARBA00022692"/>
    </source>
</evidence>
<feature type="transmembrane region" description="Helical" evidence="6">
    <location>
        <begin position="128"/>
        <end position="146"/>
    </location>
</feature>
<evidence type="ECO:0000256" key="5">
    <source>
        <dbReference type="SAM" id="MobiDB-lite"/>
    </source>
</evidence>
<dbReference type="EMBL" id="CP080776">
    <property type="protein sequence ID" value="UWP95828.1"/>
    <property type="molecule type" value="Genomic_DNA"/>
</dbReference>
<keyword evidence="4 6" id="KW-0472">Membrane</keyword>
<evidence type="ECO:0000256" key="6">
    <source>
        <dbReference type="SAM" id="Phobius"/>
    </source>
</evidence>
<evidence type="ECO:0000256" key="3">
    <source>
        <dbReference type="ARBA" id="ARBA00022989"/>
    </source>
</evidence>
<feature type="transmembrane region" description="Helical" evidence="6">
    <location>
        <begin position="98"/>
        <end position="116"/>
    </location>
</feature>
<feature type="transmembrane region" description="Helical" evidence="6">
    <location>
        <begin position="214"/>
        <end position="232"/>
    </location>
</feature>
<dbReference type="SUPFAM" id="SSF144091">
    <property type="entry name" value="Rhomboid-like"/>
    <property type="match status" value="1"/>
</dbReference>
<organism evidence="8 9">
    <name type="scientific">Aliiroseovarius crassostreae</name>
    <dbReference type="NCBI Taxonomy" id="154981"/>
    <lineage>
        <taxon>Bacteria</taxon>
        <taxon>Pseudomonadati</taxon>
        <taxon>Pseudomonadota</taxon>
        <taxon>Alphaproteobacteria</taxon>
        <taxon>Rhodobacterales</taxon>
        <taxon>Paracoccaceae</taxon>
        <taxon>Aliiroseovarius</taxon>
    </lineage>
</organism>
<dbReference type="PANTHER" id="PTHR43066">
    <property type="entry name" value="RHOMBOID-RELATED PROTEIN"/>
    <property type="match status" value="1"/>
</dbReference>
<evidence type="ECO:0000256" key="1">
    <source>
        <dbReference type="ARBA" id="ARBA00004141"/>
    </source>
</evidence>
<dbReference type="InterPro" id="IPR035952">
    <property type="entry name" value="Rhomboid-like_sf"/>
</dbReference>
<feature type="domain" description="Peptidase S54 rhomboid" evidence="7">
    <location>
        <begin position="89"/>
        <end position="228"/>
    </location>
</feature>
<dbReference type="Pfam" id="PF01694">
    <property type="entry name" value="Rhomboid"/>
    <property type="match status" value="1"/>
</dbReference>
<dbReference type="GO" id="GO:0016020">
    <property type="term" value="C:membrane"/>
    <property type="evidence" value="ECO:0007669"/>
    <property type="project" value="UniProtKB-SubCell"/>
</dbReference>
<evidence type="ECO:0000259" key="7">
    <source>
        <dbReference type="Pfam" id="PF01694"/>
    </source>
</evidence>
<dbReference type="PANTHER" id="PTHR43066:SF11">
    <property type="entry name" value="PEPTIDASE S54 RHOMBOID DOMAIN-CONTAINING PROTEIN"/>
    <property type="match status" value="1"/>
</dbReference>
<evidence type="ECO:0000313" key="8">
    <source>
        <dbReference type="EMBL" id="UWP95828.1"/>
    </source>
</evidence>
<dbReference type="Gene3D" id="1.20.1540.10">
    <property type="entry name" value="Rhomboid-like"/>
    <property type="match status" value="1"/>
</dbReference>
<feature type="transmembrane region" description="Helical" evidence="6">
    <location>
        <begin position="152"/>
        <end position="174"/>
    </location>
</feature>
<evidence type="ECO:0000256" key="4">
    <source>
        <dbReference type="ARBA" id="ARBA00023136"/>
    </source>
</evidence>
<reference evidence="8" key="1">
    <citation type="submission" date="2021-08" db="EMBL/GenBank/DDBJ databases">
        <authorList>
            <person name="Nwanade C."/>
            <person name="Wang M."/>
            <person name="Masoudi A."/>
            <person name="Yu Z."/>
            <person name="Liu J."/>
        </authorList>
    </citation>
    <scope>NUCLEOTIDE SEQUENCE</scope>
    <source>
        <strain evidence="8">S056</strain>
    </source>
</reference>
<feature type="region of interest" description="Disordered" evidence="5">
    <location>
        <begin position="1"/>
        <end position="24"/>
    </location>
</feature>
<feature type="compositionally biased region" description="Basic and acidic residues" evidence="5">
    <location>
        <begin position="7"/>
        <end position="16"/>
    </location>
</feature>
<sequence length="242" mass="26334">MNATPNRTDETRDPPHDTPPGPAVNPLPPVVIALTVFMIGTEILFAAGSSGLIGGPEALGWRISAIEDWGFRAPLFSWMLERGDFPLRDLARFVTYPFLHLSFQHLLFVLVFLLALGKMVGEVFSAPAFLAVFFGSSVAGALAYWAVWDSAIVLYGGYPAVYGLIGAYTFLIWTRLALTGGNQIQAFSLIGFLLGIQLIFGLLFGGGIDWVAELGGFFAGFGLSFLVSPGGWRRVLMRLRQR</sequence>
<keyword evidence="8" id="KW-0378">Hydrolase</keyword>
<keyword evidence="3 6" id="KW-1133">Transmembrane helix</keyword>
<gene>
    <name evidence="8" type="ORF">K3X48_02155</name>
</gene>
<dbReference type="GO" id="GO:0004252">
    <property type="term" value="F:serine-type endopeptidase activity"/>
    <property type="evidence" value="ECO:0007669"/>
    <property type="project" value="InterPro"/>
</dbReference>
<dbReference type="Proteomes" id="UP001057991">
    <property type="component" value="Chromosome"/>
</dbReference>
<feature type="transmembrane region" description="Helical" evidence="6">
    <location>
        <begin position="27"/>
        <end position="47"/>
    </location>
</feature>
<comment type="subcellular location">
    <subcellularLocation>
        <location evidence="1">Membrane</location>
        <topology evidence="1">Multi-pass membrane protein</topology>
    </subcellularLocation>
</comment>
<feature type="transmembrane region" description="Helical" evidence="6">
    <location>
        <begin position="186"/>
        <end position="208"/>
    </location>
</feature>
<protein>
    <submittedName>
        <fullName evidence="8">Rhomboid family intramembrane serine protease</fullName>
    </submittedName>
</protein>
<evidence type="ECO:0000313" key="9">
    <source>
        <dbReference type="Proteomes" id="UP001057991"/>
    </source>
</evidence>
<proteinExistence type="predicted"/>
<dbReference type="InterPro" id="IPR022764">
    <property type="entry name" value="Peptidase_S54_rhomboid_dom"/>
</dbReference>
<accession>A0A9Q9H927</accession>